<dbReference type="EMBL" id="CM029039">
    <property type="protein sequence ID" value="KAG2640565.1"/>
    <property type="molecule type" value="Genomic_DNA"/>
</dbReference>
<dbReference type="Gene3D" id="3.40.50.200">
    <property type="entry name" value="Peptidase S8/S53 domain"/>
    <property type="match status" value="1"/>
</dbReference>
<evidence type="ECO:0000256" key="2">
    <source>
        <dbReference type="ARBA" id="ARBA00022670"/>
    </source>
</evidence>
<dbReference type="InterPro" id="IPR000209">
    <property type="entry name" value="Peptidase_S8/S53_dom"/>
</dbReference>
<dbReference type="Pfam" id="PF17766">
    <property type="entry name" value="fn3_6"/>
    <property type="match status" value="1"/>
</dbReference>
<dbReference type="InterPro" id="IPR010259">
    <property type="entry name" value="S8pro/Inhibitor_I9"/>
</dbReference>
<evidence type="ECO:0000256" key="5">
    <source>
        <dbReference type="ARBA" id="ARBA00022825"/>
    </source>
</evidence>
<dbReference type="CDD" id="cd02120">
    <property type="entry name" value="PA_subtilisin_like"/>
    <property type="match status" value="1"/>
</dbReference>
<keyword evidence="13" id="KW-1185">Reference proteome</keyword>
<dbReference type="Gene3D" id="2.60.40.2310">
    <property type="match status" value="1"/>
</dbReference>
<evidence type="ECO:0000256" key="3">
    <source>
        <dbReference type="ARBA" id="ARBA00022729"/>
    </source>
</evidence>
<dbReference type="Gene3D" id="3.30.70.80">
    <property type="entry name" value="Peptidase S8 propeptide/proteinase inhibitor I9"/>
    <property type="match status" value="1"/>
</dbReference>
<dbReference type="InterPro" id="IPR045051">
    <property type="entry name" value="SBT"/>
</dbReference>
<feature type="active site" description="Charge relay system" evidence="6 7">
    <location>
        <position position="151"/>
    </location>
</feature>
<dbReference type="InterPro" id="IPR015500">
    <property type="entry name" value="Peptidase_S8_subtilisin-rel"/>
</dbReference>
<comment type="similarity">
    <text evidence="1 7">Belongs to the peptidase S8 family.</text>
</comment>
<proteinExistence type="inferred from homology"/>
<dbReference type="InterPro" id="IPR036852">
    <property type="entry name" value="Peptidase_S8/S53_dom_sf"/>
</dbReference>
<evidence type="ECO:0000313" key="12">
    <source>
        <dbReference type="EMBL" id="KAG2640565.1"/>
    </source>
</evidence>
<organism evidence="12 13">
    <name type="scientific">Panicum virgatum</name>
    <name type="common">Blackwell switchgrass</name>
    <dbReference type="NCBI Taxonomy" id="38727"/>
    <lineage>
        <taxon>Eukaryota</taxon>
        <taxon>Viridiplantae</taxon>
        <taxon>Streptophyta</taxon>
        <taxon>Embryophyta</taxon>
        <taxon>Tracheophyta</taxon>
        <taxon>Spermatophyta</taxon>
        <taxon>Magnoliopsida</taxon>
        <taxon>Liliopsida</taxon>
        <taxon>Poales</taxon>
        <taxon>Poaceae</taxon>
        <taxon>PACMAD clade</taxon>
        <taxon>Panicoideae</taxon>
        <taxon>Panicodae</taxon>
        <taxon>Paniceae</taxon>
        <taxon>Panicinae</taxon>
        <taxon>Panicum</taxon>
        <taxon>Panicum sect. Hiantes</taxon>
    </lineage>
</organism>
<evidence type="ECO:0000256" key="4">
    <source>
        <dbReference type="ARBA" id="ARBA00022801"/>
    </source>
</evidence>
<protein>
    <submittedName>
        <fullName evidence="12">Uncharacterized protein</fullName>
    </submittedName>
</protein>
<dbReference type="PROSITE" id="PS51892">
    <property type="entry name" value="SUBTILASE"/>
    <property type="match status" value="1"/>
</dbReference>
<evidence type="ECO:0000259" key="10">
    <source>
        <dbReference type="Pfam" id="PF05922"/>
    </source>
</evidence>
<feature type="signal peptide" evidence="8">
    <location>
        <begin position="1"/>
        <end position="25"/>
    </location>
</feature>
<dbReference type="GO" id="GO:0004252">
    <property type="term" value="F:serine-type endopeptidase activity"/>
    <property type="evidence" value="ECO:0007669"/>
    <property type="project" value="UniProtKB-UniRule"/>
</dbReference>
<keyword evidence="4 7" id="KW-0378">Hydrolase</keyword>
<dbReference type="PANTHER" id="PTHR10795">
    <property type="entry name" value="PROPROTEIN CONVERTASE SUBTILISIN/KEXIN"/>
    <property type="match status" value="1"/>
</dbReference>
<accession>A0A8T0VZV6</accession>
<dbReference type="Gene3D" id="3.50.30.30">
    <property type="match status" value="1"/>
</dbReference>
<evidence type="ECO:0000256" key="1">
    <source>
        <dbReference type="ARBA" id="ARBA00011073"/>
    </source>
</evidence>
<reference evidence="12" key="1">
    <citation type="submission" date="2020-05" db="EMBL/GenBank/DDBJ databases">
        <title>WGS assembly of Panicum virgatum.</title>
        <authorList>
            <person name="Lovell J.T."/>
            <person name="Jenkins J."/>
            <person name="Shu S."/>
            <person name="Juenger T.E."/>
            <person name="Schmutz J."/>
        </authorList>
    </citation>
    <scope>NUCLEOTIDE SEQUENCE</scope>
    <source>
        <strain evidence="12">AP13</strain>
    </source>
</reference>
<dbReference type="InterPro" id="IPR041469">
    <property type="entry name" value="Subtilisin-like_FN3"/>
</dbReference>
<dbReference type="GO" id="GO:0006508">
    <property type="term" value="P:proteolysis"/>
    <property type="evidence" value="ECO:0007669"/>
    <property type="project" value="UniProtKB-KW"/>
</dbReference>
<dbReference type="PRINTS" id="PR00723">
    <property type="entry name" value="SUBTILISIN"/>
</dbReference>
<evidence type="ECO:0000259" key="9">
    <source>
        <dbReference type="Pfam" id="PF00082"/>
    </source>
</evidence>
<dbReference type="InterPro" id="IPR023828">
    <property type="entry name" value="Peptidase_S8_Ser-AS"/>
</dbReference>
<dbReference type="Pfam" id="PF00082">
    <property type="entry name" value="Peptidase_S8"/>
    <property type="match status" value="1"/>
</dbReference>
<dbReference type="InterPro" id="IPR034197">
    <property type="entry name" value="Peptidases_S8_3"/>
</dbReference>
<keyword evidence="2 7" id="KW-0645">Protease</keyword>
<evidence type="ECO:0000256" key="6">
    <source>
        <dbReference type="PIRSR" id="PIRSR615500-1"/>
    </source>
</evidence>
<feature type="active site" description="Charge relay system" evidence="6 7">
    <location>
        <position position="207"/>
    </location>
</feature>
<dbReference type="PROSITE" id="PS00138">
    <property type="entry name" value="SUBTILASE_SER"/>
    <property type="match status" value="1"/>
</dbReference>
<comment type="caution">
    <text evidence="12">The sequence shown here is derived from an EMBL/GenBank/DDBJ whole genome shotgun (WGS) entry which is preliminary data.</text>
</comment>
<dbReference type="SUPFAM" id="SSF52743">
    <property type="entry name" value="Subtilisin-like"/>
    <property type="match status" value="1"/>
</dbReference>
<dbReference type="Proteomes" id="UP000823388">
    <property type="component" value="Chromosome 2K"/>
</dbReference>
<evidence type="ECO:0000259" key="11">
    <source>
        <dbReference type="Pfam" id="PF17766"/>
    </source>
</evidence>
<feature type="domain" description="Subtilisin-like protease fibronectin type-III" evidence="11">
    <location>
        <begin position="628"/>
        <end position="728"/>
    </location>
</feature>
<feature type="domain" description="Peptidase S8/S53" evidence="9">
    <location>
        <begin position="144"/>
        <end position="570"/>
    </location>
</feature>
<feature type="domain" description="Inhibitor I9" evidence="10">
    <location>
        <begin position="37"/>
        <end position="121"/>
    </location>
</feature>
<evidence type="ECO:0000256" key="8">
    <source>
        <dbReference type="SAM" id="SignalP"/>
    </source>
</evidence>
<sequence length="734" mass="76602">MGTVIIKPLAVSLLLAVFLLGTLDASGISSDGDEKQVYIVYMGHQHEPSDSAAGFSAAEAAHHKLLNQMLDDGSSAMDRMVYSYKRSINGFAARLTEQERRKLAGTEGVVSVFPSRTYQLQTTRSWDFLGFPRNARRSLPTEGEVIVGMLDTGVWPDSPSFSDAGLGPPPGRWKGACLNFTCNNKIIGARAYRQGRAGLSPVDTAGHGSHTASTVAGRVVEGVGLAGVAAGSARGAVPGARLAIYKVCWDDFCAGEDILAAFDDAIADGVDVISFSIGGKLPAPYFEDAAAIGSFHAMRCGVLTSASAGNSALTGGRVGNVAPWMLSVAASSTDRRLVAKLVLGDGKTIVGASVNIFPKLEKAPLALPINGSCQPDSLARQSYRGKILFCPRGSNGTGPLQAGAAGTVIVNAEPDVAFVFPLPAVTIAEDQFTEILAYVNRTRTDPVGSIHSTEANFNSEAPIVASFSSRGPNLISPGILKPDLSAPGIAILAAWTPLSPVSGNLRDNRFAAYNVISGTSMACPHATGAAAYVKSFHPGWSPAMIMSALITTATPMDPARNPGGGELVYGAGQLSPARARDPGLVYDAREDDYVRMLCAEGYNATQLRVVTGSDGTACPAAGAAAADDLNYPTMAHHAAPGLNFTVRFPRTVTNVGAPGRSVYTARIVSSGPYIRVAVAPRRLAFSRPLQKLSFTVTVSGALPAGNEFVSAAVVWSDGVRQVRSPIIVHTVDVQ</sequence>
<feature type="active site" description="Charge relay system" evidence="6 7">
    <location>
        <position position="520"/>
    </location>
</feature>
<dbReference type="Pfam" id="PF05922">
    <property type="entry name" value="Inhibitor_I9"/>
    <property type="match status" value="1"/>
</dbReference>
<dbReference type="AlphaFoldDB" id="A0A8T0VZV6"/>
<evidence type="ECO:0000313" key="13">
    <source>
        <dbReference type="Proteomes" id="UP000823388"/>
    </source>
</evidence>
<feature type="chain" id="PRO_5035917270" evidence="8">
    <location>
        <begin position="26"/>
        <end position="734"/>
    </location>
</feature>
<gene>
    <name evidence="12" type="ORF">PVAP13_2KG103800</name>
</gene>
<keyword evidence="3 8" id="KW-0732">Signal</keyword>
<dbReference type="InterPro" id="IPR037045">
    <property type="entry name" value="S8pro/Inhibitor_I9_sf"/>
</dbReference>
<dbReference type="FunFam" id="3.30.70.80:FF:000002">
    <property type="entry name" value="Subtilisin-like protease SBT5.3"/>
    <property type="match status" value="1"/>
</dbReference>
<keyword evidence="5 7" id="KW-0720">Serine protease</keyword>
<dbReference type="CDD" id="cd04852">
    <property type="entry name" value="Peptidases_S8_3"/>
    <property type="match status" value="1"/>
</dbReference>
<evidence type="ECO:0000256" key="7">
    <source>
        <dbReference type="PROSITE-ProRule" id="PRU01240"/>
    </source>
</evidence>
<name>A0A8T0VZV6_PANVG</name>